<proteinExistence type="predicted"/>
<feature type="domain" description="HTTM-like" evidence="6">
    <location>
        <begin position="2"/>
        <end position="228"/>
    </location>
</feature>
<dbReference type="Pfam" id="PF05090">
    <property type="entry name" value="HTTM"/>
    <property type="match status" value="1"/>
</dbReference>
<evidence type="ECO:0000313" key="7">
    <source>
        <dbReference type="EMBL" id="SLN50113.1"/>
    </source>
</evidence>
<keyword evidence="8" id="KW-1185">Reference proteome</keyword>
<feature type="transmembrane region" description="Helical" evidence="5">
    <location>
        <begin position="164"/>
        <end position="182"/>
    </location>
</feature>
<dbReference type="InterPro" id="IPR053934">
    <property type="entry name" value="HTTM_dom"/>
</dbReference>
<dbReference type="InterPro" id="IPR011020">
    <property type="entry name" value="HTTM-like"/>
</dbReference>
<feature type="transmembrane region" description="Helical" evidence="5">
    <location>
        <begin position="188"/>
        <end position="206"/>
    </location>
</feature>
<evidence type="ECO:0000256" key="4">
    <source>
        <dbReference type="ARBA" id="ARBA00023136"/>
    </source>
</evidence>
<name>A0A1Y5SWI5_9RHOB</name>
<dbReference type="OrthoDB" id="5422338at2"/>
<protein>
    <recommendedName>
        <fullName evidence="6">HTTM-like domain-containing protein</fullName>
    </recommendedName>
</protein>
<dbReference type="RefSeq" id="WP_085836862.1">
    <property type="nucleotide sequence ID" value="NZ_FWFS01000007.1"/>
</dbReference>
<evidence type="ECO:0000256" key="1">
    <source>
        <dbReference type="ARBA" id="ARBA00004127"/>
    </source>
</evidence>
<reference evidence="7 8" key="1">
    <citation type="submission" date="2017-03" db="EMBL/GenBank/DDBJ databases">
        <authorList>
            <person name="Afonso C.L."/>
            <person name="Miller P.J."/>
            <person name="Scott M.A."/>
            <person name="Spackman E."/>
            <person name="Goraichik I."/>
            <person name="Dimitrov K.M."/>
            <person name="Suarez D.L."/>
            <person name="Swayne D.E."/>
        </authorList>
    </citation>
    <scope>NUCLEOTIDE SEQUENCE [LARGE SCALE GENOMIC DNA]</scope>
    <source>
        <strain evidence="7 8">CECT 8620</strain>
    </source>
</reference>
<sequence>MSLDFDQARRLCDLLLAVALVLQALEHVVGNGDGPRTRRLFAAQGVFSVALLGGLAPAVVLSALLITSCATLWRFNGPYNGGSDKMRSLALFALWLAHVLPTRGGQELALAYLAAQLVLSYLVSGWIKLINPDWRSGAALRDVFAYSAYPVSEGLRGWAQHPRLLWAMSWAVIGFEVLFPLTLLQPRALLWGLALAALFHAANACLFGLNRFFWAWIAAFPALIWLQARLLGL</sequence>
<dbReference type="GO" id="GO:0012505">
    <property type="term" value="C:endomembrane system"/>
    <property type="evidence" value="ECO:0007669"/>
    <property type="project" value="UniProtKB-SubCell"/>
</dbReference>
<organism evidence="7 8">
    <name type="scientific">Aquimixticola soesokkakensis</name>
    <dbReference type="NCBI Taxonomy" id="1519096"/>
    <lineage>
        <taxon>Bacteria</taxon>
        <taxon>Pseudomonadati</taxon>
        <taxon>Pseudomonadota</taxon>
        <taxon>Alphaproteobacteria</taxon>
        <taxon>Rhodobacterales</taxon>
        <taxon>Paracoccaceae</taxon>
        <taxon>Aquimixticola</taxon>
    </lineage>
</organism>
<feature type="transmembrane region" description="Helical" evidence="5">
    <location>
        <begin position="213"/>
        <end position="232"/>
    </location>
</feature>
<dbReference type="EMBL" id="FWFS01000007">
    <property type="protein sequence ID" value="SLN50113.1"/>
    <property type="molecule type" value="Genomic_DNA"/>
</dbReference>
<gene>
    <name evidence="7" type="ORF">AQS8620_02151</name>
</gene>
<dbReference type="Proteomes" id="UP000193862">
    <property type="component" value="Unassembled WGS sequence"/>
</dbReference>
<evidence type="ECO:0000256" key="5">
    <source>
        <dbReference type="SAM" id="Phobius"/>
    </source>
</evidence>
<dbReference type="SMART" id="SM00752">
    <property type="entry name" value="HTTM"/>
    <property type="match status" value="1"/>
</dbReference>
<keyword evidence="2 5" id="KW-0812">Transmembrane</keyword>
<evidence type="ECO:0000256" key="3">
    <source>
        <dbReference type="ARBA" id="ARBA00022989"/>
    </source>
</evidence>
<dbReference type="AlphaFoldDB" id="A0A1Y5SWI5"/>
<evidence type="ECO:0000259" key="6">
    <source>
        <dbReference type="SMART" id="SM00752"/>
    </source>
</evidence>
<comment type="subcellular location">
    <subcellularLocation>
        <location evidence="1">Endomembrane system</location>
        <topology evidence="1">Multi-pass membrane protein</topology>
    </subcellularLocation>
</comment>
<keyword evidence="4 5" id="KW-0472">Membrane</keyword>
<evidence type="ECO:0000313" key="8">
    <source>
        <dbReference type="Proteomes" id="UP000193862"/>
    </source>
</evidence>
<feature type="transmembrane region" description="Helical" evidence="5">
    <location>
        <begin position="108"/>
        <end position="127"/>
    </location>
</feature>
<evidence type="ECO:0000256" key="2">
    <source>
        <dbReference type="ARBA" id="ARBA00022692"/>
    </source>
</evidence>
<accession>A0A1Y5SWI5</accession>
<keyword evidence="3 5" id="KW-1133">Transmembrane helix</keyword>
<feature type="transmembrane region" description="Helical" evidence="5">
    <location>
        <begin position="46"/>
        <end position="73"/>
    </location>
</feature>